<protein>
    <recommendedName>
        <fullName evidence="1">NYN domain-containing protein</fullName>
    </recommendedName>
</protein>
<dbReference type="STRING" id="1797197.A2Y75_01190"/>
<gene>
    <name evidence="2" type="ORF">A2Y75_01190</name>
</gene>
<dbReference type="AlphaFoldDB" id="A0A1F2WRS6"/>
<dbReference type="EMBL" id="MELK01000013">
    <property type="protein sequence ID" value="OFW59581.1"/>
    <property type="molecule type" value="Genomic_DNA"/>
</dbReference>
<sequence>MKTNVYIDGFSLFYGCLKGTQCKWLNPEALCQAVFPHHQINRIRYFTARVRATPSDPQKPDRQDIYIRALRTIPNLTIHEGHFLSHIARMPLAKPPRRGSRMVEVIKTEEKGSDVNLATYLLLDGFNAEYDVAIIISNDGDLEEPINIVQARLGFPVGVLNPHLDKKKTSWALKNAATFYRRIRGPVLNACQFPATLQDTKGTFTKPKEW</sequence>
<dbReference type="Gene3D" id="3.40.50.1010">
    <property type="entry name" value="5'-nuclease"/>
    <property type="match status" value="1"/>
</dbReference>
<dbReference type="GO" id="GO:0004540">
    <property type="term" value="F:RNA nuclease activity"/>
    <property type="evidence" value="ECO:0007669"/>
    <property type="project" value="InterPro"/>
</dbReference>
<reference evidence="2 3" key="1">
    <citation type="journal article" date="2016" name="Nat. Commun.">
        <title>Thousands of microbial genomes shed light on interconnected biogeochemical processes in an aquifer system.</title>
        <authorList>
            <person name="Anantharaman K."/>
            <person name="Brown C.T."/>
            <person name="Hug L.A."/>
            <person name="Sharon I."/>
            <person name="Castelle C.J."/>
            <person name="Probst A.J."/>
            <person name="Thomas B.C."/>
            <person name="Singh A."/>
            <person name="Wilkins M.J."/>
            <person name="Karaoz U."/>
            <person name="Brodie E.L."/>
            <person name="Williams K.H."/>
            <person name="Hubbard S.S."/>
            <person name="Banfield J.F."/>
        </authorList>
    </citation>
    <scope>NUCLEOTIDE SEQUENCE [LARGE SCALE GENOMIC DNA]</scope>
</reference>
<accession>A0A1F2WRS6</accession>
<comment type="caution">
    <text evidence="2">The sequence shown here is derived from an EMBL/GenBank/DDBJ whole genome shotgun (WGS) entry which is preliminary data.</text>
</comment>
<evidence type="ECO:0000313" key="2">
    <source>
        <dbReference type="EMBL" id="OFW59581.1"/>
    </source>
</evidence>
<proteinExistence type="predicted"/>
<organism evidence="2 3">
    <name type="scientific">Candidatus Solincola sediminis</name>
    <dbReference type="NCBI Taxonomy" id="1797199"/>
    <lineage>
        <taxon>Bacteria</taxon>
        <taxon>Bacillati</taxon>
        <taxon>Actinomycetota</taxon>
        <taxon>Candidatus Geothermincolia</taxon>
        <taxon>Candidatus Geothermincolales</taxon>
        <taxon>Candidatus Geothermincolaceae</taxon>
        <taxon>Candidatus Solincola</taxon>
    </lineage>
</organism>
<feature type="domain" description="NYN" evidence="1">
    <location>
        <begin position="2"/>
        <end position="178"/>
    </location>
</feature>
<dbReference type="Proteomes" id="UP000177876">
    <property type="component" value="Unassembled WGS sequence"/>
</dbReference>
<dbReference type="InterPro" id="IPR021139">
    <property type="entry name" value="NYN"/>
</dbReference>
<dbReference type="Pfam" id="PF01936">
    <property type="entry name" value="NYN"/>
    <property type="match status" value="1"/>
</dbReference>
<evidence type="ECO:0000259" key="1">
    <source>
        <dbReference type="Pfam" id="PF01936"/>
    </source>
</evidence>
<evidence type="ECO:0000313" key="3">
    <source>
        <dbReference type="Proteomes" id="UP000177876"/>
    </source>
</evidence>
<name>A0A1F2WRS6_9ACTN</name>
<dbReference type="CDD" id="cd18722">
    <property type="entry name" value="PIN_NicB-like"/>
    <property type="match status" value="1"/>
</dbReference>